<feature type="transmembrane region" description="Helical" evidence="1">
    <location>
        <begin position="85"/>
        <end position="110"/>
    </location>
</feature>
<name>A0AAP9JHI7_GLUTH</name>
<evidence type="ECO:0000259" key="2">
    <source>
        <dbReference type="Pfam" id="PF09335"/>
    </source>
</evidence>
<evidence type="ECO:0000256" key="1">
    <source>
        <dbReference type="SAM" id="Phobius"/>
    </source>
</evidence>
<dbReference type="Pfam" id="PF09335">
    <property type="entry name" value="VTT_dom"/>
    <property type="match status" value="1"/>
</dbReference>
<evidence type="ECO:0000313" key="4">
    <source>
        <dbReference type="Proteomes" id="UP000323560"/>
    </source>
</evidence>
<dbReference type="KEGG" id="gti:FXF46_08195"/>
<protein>
    <submittedName>
        <fullName evidence="3">DedA family protein</fullName>
    </submittedName>
</protein>
<sequence length="224" mass="24649">MSTFHIPDETPTDFHSVAGRIGSPDVSPQDHTVINSVYRRITDLAASPKAVWWLIVIAMAEACVFPIPVDLMLIPMILTRQDRAWFLASVCTAASVVGGVIGWILGAFLMKHIGMPIAHFYHADGRILALEEMFRRYGVWIILGKGLTPLPYKFVTLAAGAAHYPLLPFIAASIVTRGARFFLEAALLKAFGEPVRDFIEKRLTVILLILLVVIIAGVALVELF</sequence>
<dbReference type="InterPro" id="IPR051311">
    <property type="entry name" value="DedA_domain"/>
</dbReference>
<dbReference type="PANTHER" id="PTHR42709:SF11">
    <property type="entry name" value="DEDA FAMILY PROTEIN"/>
    <property type="match status" value="1"/>
</dbReference>
<accession>A0AAP9JHI7</accession>
<keyword evidence="1" id="KW-0812">Transmembrane</keyword>
<feature type="transmembrane region" description="Helical" evidence="1">
    <location>
        <begin position="162"/>
        <end position="183"/>
    </location>
</feature>
<feature type="transmembrane region" description="Helical" evidence="1">
    <location>
        <begin position="50"/>
        <end position="73"/>
    </location>
</feature>
<dbReference type="PANTHER" id="PTHR42709">
    <property type="entry name" value="ALKALINE PHOSPHATASE LIKE PROTEIN"/>
    <property type="match status" value="1"/>
</dbReference>
<dbReference type="Proteomes" id="UP000323560">
    <property type="component" value="Chromosome"/>
</dbReference>
<gene>
    <name evidence="3" type="ORF">FXF46_08195</name>
</gene>
<keyword evidence="1" id="KW-0472">Membrane</keyword>
<reference evidence="3 4" key="1">
    <citation type="submission" date="2019-08" db="EMBL/GenBank/DDBJ databases">
        <title>Gluconobacter frateurii HD924 genome.</title>
        <authorList>
            <person name="Liu Y."/>
            <person name="Zhang P."/>
        </authorList>
    </citation>
    <scope>NUCLEOTIDE SEQUENCE [LARGE SCALE GENOMIC DNA]</scope>
    <source>
        <strain evidence="3 4">HD924</strain>
    </source>
</reference>
<feature type="domain" description="VTT" evidence="2">
    <location>
        <begin position="84"/>
        <end position="185"/>
    </location>
</feature>
<dbReference type="AlphaFoldDB" id="A0AAP9JHI7"/>
<proteinExistence type="predicted"/>
<dbReference type="GO" id="GO:0005886">
    <property type="term" value="C:plasma membrane"/>
    <property type="evidence" value="ECO:0007669"/>
    <property type="project" value="TreeGrafter"/>
</dbReference>
<dbReference type="EMBL" id="CP043043">
    <property type="protein sequence ID" value="QEH96258.1"/>
    <property type="molecule type" value="Genomic_DNA"/>
</dbReference>
<feature type="transmembrane region" description="Helical" evidence="1">
    <location>
        <begin position="203"/>
        <end position="221"/>
    </location>
</feature>
<organism evidence="3 4">
    <name type="scientific">Gluconobacter thailandicus</name>
    <dbReference type="NCBI Taxonomy" id="257438"/>
    <lineage>
        <taxon>Bacteria</taxon>
        <taxon>Pseudomonadati</taxon>
        <taxon>Pseudomonadota</taxon>
        <taxon>Alphaproteobacteria</taxon>
        <taxon>Acetobacterales</taxon>
        <taxon>Acetobacteraceae</taxon>
        <taxon>Gluconobacter</taxon>
    </lineage>
</organism>
<evidence type="ECO:0000313" key="3">
    <source>
        <dbReference type="EMBL" id="QEH96258.1"/>
    </source>
</evidence>
<keyword evidence="1" id="KW-1133">Transmembrane helix</keyword>
<dbReference type="InterPro" id="IPR032816">
    <property type="entry name" value="VTT_dom"/>
</dbReference>